<organism evidence="2 3">
    <name type="scientific">Cloeon dipterum</name>
    <dbReference type="NCBI Taxonomy" id="197152"/>
    <lineage>
        <taxon>Eukaryota</taxon>
        <taxon>Metazoa</taxon>
        <taxon>Ecdysozoa</taxon>
        <taxon>Arthropoda</taxon>
        <taxon>Hexapoda</taxon>
        <taxon>Insecta</taxon>
        <taxon>Pterygota</taxon>
        <taxon>Palaeoptera</taxon>
        <taxon>Ephemeroptera</taxon>
        <taxon>Pisciforma</taxon>
        <taxon>Baetidae</taxon>
        <taxon>Cloeon</taxon>
    </lineage>
</organism>
<evidence type="ECO:0000259" key="1">
    <source>
        <dbReference type="Pfam" id="PF04326"/>
    </source>
</evidence>
<reference evidence="2 3" key="1">
    <citation type="submission" date="2020-04" db="EMBL/GenBank/DDBJ databases">
        <authorList>
            <person name="Alioto T."/>
            <person name="Alioto T."/>
            <person name="Gomez Garrido J."/>
        </authorList>
    </citation>
    <scope>NUCLEOTIDE SEQUENCE [LARGE SCALE GENOMIC DNA]</scope>
</reference>
<sequence length="372" mass="42415">MFSNIRNNEIELFLTGLPVPPLPLTPSIPCSYIPTFILCKSALEKRAIWDEMTYYIKNSFVPVDEDQNWEFKGHRNFSSDEIPAWRHDGTKACPIRNPKEFAKLTNGVNRTRQPISRNINGFLNSGKHGTILIGVLDTGKVEGIPMSSLQKDHLLVNLEDCLRRFRPSVPHDLVKVAFIPVVNNVSELLSFDAEQAKICEPTNDIRFQPHFLRTSSLCWCEVFSMKRQRQFGLTPPLYVIEIRIAGLHPSQRTPEVSKAIAGLIPATASPLEQLSWPAFINEDNGAFVRVFASVVKYTKEEITKFNNIQTQTFIKDSLKLMRAGDEKWEVEKEKLQLLLPDSKVDLVTFLEEAIRIQEKPVYSTNPILPRKL</sequence>
<dbReference type="EMBL" id="CADEPI010000161">
    <property type="protein sequence ID" value="CAB3378244.1"/>
    <property type="molecule type" value="Genomic_DNA"/>
</dbReference>
<accession>A0A8S1DB27</accession>
<gene>
    <name evidence="2" type="ORF">CLODIP_2_CD11245</name>
</gene>
<dbReference type="AlphaFoldDB" id="A0A8S1DB27"/>
<evidence type="ECO:0000313" key="2">
    <source>
        <dbReference type="EMBL" id="CAB3378244.1"/>
    </source>
</evidence>
<protein>
    <recommendedName>
        <fullName evidence="1">Schlafen AlbA-2 domain-containing protein</fullName>
    </recommendedName>
</protein>
<name>A0A8S1DB27_9INSE</name>
<dbReference type="Proteomes" id="UP000494165">
    <property type="component" value="Unassembled WGS sequence"/>
</dbReference>
<keyword evidence="3" id="KW-1185">Reference proteome</keyword>
<dbReference type="InterPro" id="IPR029684">
    <property type="entry name" value="Schlafen"/>
</dbReference>
<feature type="domain" description="Schlafen AlbA-2" evidence="1">
    <location>
        <begin position="66"/>
        <end position="200"/>
    </location>
</feature>
<dbReference type="Pfam" id="PF04326">
    <property type="entry name" value="SLFN_AlbA_2"/>
    <property type="match status" value="1"/>
</dbReference>
<proteinExistence type="predicted"/>
<dbReference type="PANTHER" id="PTHR12155">
    <property type="entry name" value="SCHLAFEN"/>
    <property type="match status" value="1"/>
</dbReference>
<comment type="caution">
    <text evidence="2">The sequence shown here is derived from an EMBL/GenBank/DDBJ whole genome shotgun (WGS) entry which is preliminary data.</text>
</comment>
<dbReference type="OrthoDB" id="10259112at2759"/>
<evidence type="ECO:0000313" key="3">
    <source>
        <dbReference type="Proteomes" id="UP000494165"/>
    </source>
</evidence>
<dbReference type="InterPro" id="IPR007421">
    <property type="entry name" value="Schlafen_AlbA_2_dom"/>
</dbReference>
<dbReference type="PANTHER" id="PTHR12155:SF41">
    <property type="entry name" value="SCHLAFEN ALBA-2 DOMAIN-CONTAINING PROTEIN"/>
    <property type="match status" value="1"/>
</dbReference>